<organism evidence="1 2">
    <name type="scientific">Streptomyces hyaluromycini</name>
    <dbReference type="NCBI Taxonomy" id="1377993"/>
    <lineage>
        <taxon>Bacteria</taxon>
        <taxon>Bacillati</taxon>
        <taxon>Actinomycetota</taxon>
        <taxon>Actinomycetes</taxon>
        <taxon>Kitasatosporales</taxon>
        <taxon>Streptomycetaceae</taxon>
        <taxon>Streptomyces</taxon>
    </lineage>
</organism>
<accession>A0ABV1WQE6</accession>
<evidence type="ECO:0000313" key="1">
    <source>
        <dbReference type="EMBL" id="MER7179088.1"/>
    </source>
</evidence>
<dbReference type="RefSeq" id="WP_350778023.1">
    <property type="nucleotide sequence ID" value="NZ_JBEPEK010000029.1"/>
</dbReference>
<reference evidence="1 2" key="1">
    <citation type="submission" date="2024-06" db="EMBL/GenBank/DDBJ databases">
        <title>The Natural Products Discovery Center: Release of the First 8490 Sequenced Strains for Exploring Actinobacteria Biosynthetic Diversity.</title>
        <authorList>
            <person name="Kalkreuter E."/>
            <person name="Kautsar S.A."/>
            <person name="Yang D."/>
            <person name="Bader C.D."/>
            <person name="Teijaro C.N."/>
            <person name="Fluegel L."/>
            <person name="Davis C.M."/>
            <person name="Simpson J.R."/>
            <person name="Lauterbach L."/>
            <person name="Steele A.D."/>
            <person name="Gui C."/>
            <person name="Meng S."/>
            <person name="Li G."/>
            <person name="Viehrig K."/>
            <person name="Ye F."/>
            <person name="Su P."/>
            <person name="Kiefer A.F."/>
            <person name="Nichols A."/>
            <person name="Cepeda A.J."/>
            <person name="Yan W."/>
            <person name="Fan B."/>
            <person name="Jiang Y."/>
            <person name="Adhikari A."/>
            <person name="Zheng C.-J."/>
            <person name="Schuster L."/>
            <person name="Cowan T.M."/>
            <person name="Smanski M.J."/>
            <person name="Chevrette M.G."/>
            <person name="De Carvalho L.P.S."/>
            <person name="Shen B."/>
        </authorList>
    </citation>
    <scope>NUCLEOTIDE SEQUENCE [LARGE SCALE GENOMIC DNA]</scope>
    <source>
        <strain evidence="1 2">NPDC000234</strain>
    </source>
</reference>
<sequence>MTYEDFETSLIHGILFEPGFYIVDAYLFASDHLRRHIFESAGGGVSLFELAMQENVITLISRAPASGFPQLLQALREMQIQSPFLQGDQIAYRLASSVGPIVNPTVWPTAMGERYGALLRRCLRGGEPFGLAPGVWQGTEMLRHEALDVAEELSSRRPGVSGGIRRGELIRAVGAELGVFDLRDQAVTNRFLIIDRLASAGYSPEQLVCFESFFDWADQLHHVNYAKVLGARASVIGTGVRDLPVIQTALYGGARRGMMSSPSDRLDVEVRVPGARTLRGMAPRTILELRNYGIDWRSSVMRFIESPGVESRHAAERALERFSKNLRGVTGQDSLTPANFKAFAFKAAPALLATAVDVITPSIGPYLTTVAGTGYIAYQYVTKNRTGKVRVQVCSESNFS</sequence>
<comment type="caution">
    <text evidence="1">The sequence shown here is derived from an EMBL/GenBank/DDBJ whole genome shotgun (WGS) entry which is preliminary data.</text>
</comment>
<dbReference type="Proteomes" id="UP001474181">
    <property type="component" value="Unassembled WGS sequence"/>
</dbReference>
<protein>
    <submittedName>
        <fullName evidence="1">Uncharacterized protein</fullName>
    </submittedName>
</protein>
<evidence type="ECO:0000313" key="2">
    <source>
        <dbReference type="Proteomes" id="UP001474181"/>
    </source>
</evidence>
<gene>
    <name evidence="1" type="ORF">ABT404_06330</name>
</gene>
<keyword evidence="2" id="KW-1185">Reference proteome</keyword>
<dbReference type="EMBL" id="JBEPEK010000029">
    <property type="protein sequence ID" value="MER7179088.1"/>
    <property type="molecule type" value="Genomic_DNA"/>
</dbReference>
<name>A0ABV1WQE6_9ACTN</name>
<proteinExistence type="predicted"/>